<name>X1REJ6_9ZZZZ</name>
<sequence length="203" mass="21248">CGDLVNQPDFDGNHVVIIDGAYGGQARDISGVTTAGVVTPASNFGGVILASTTFAILPIRTTPAEVAALTALVVALIADIEGAIGIFHEQAAVPFNVPAALAAADILHLDDADTRYIVRSLRLKCIDPVGETVTVRLYELVNNVLTEVDSFAITNANFATYHSLMDMFGLPHLAGDELQITVQATAVGPYAVTGQYSHGKTNV</sequence>
<organism evidence="1">
    <name type="scientific">marine sediment metagenome</name>
    <dbReference type="NCBI Taxonomy" id="412755"/>
    <lineage>
        <taxon>unclassified sequences</taxon>
        <taxon>metagenomes</taxon>
        <taxon>ecological metagenomes</taxon>
    </lineage>
</organism>
<comment type="caution">
    <text evidence="1">The sequence shown here is derived from an EMBL/GenBank/DDBJ whole genome shotgun (WGS) entry which is preliminary data.</text>
</comment>
<reference evidence="1" key="1">
    <citation type="journal article" date="2014" name="Front. Microbiol.">
        <title>High frequency of phylogenetically diverse reductive dehalogenase-homologous genes in deep subseafloor sedimentary metagenomes.</title>
        <authorList>
            <person name="Kawai M."/>
            <person name="Futagami T."/>
            <person name="Toyoda A."/>
            <person name="Takaki Y."/>
            <person name="Nishi S."/>
            <person name="Hori S."/>
            <person name="Arai W."/>
            <person name="Tsubouchi T."/>
            <person name="Morono Y."/>
            <person name="Uchiyama I."/>
            <person name="Ito T."/>
            <person name="Fujiyama A."/>
            <person name="Inagaki F."/>
            <person name="Takami H."/>
        </authorList>
    </citation>
    <scope>NUCLEOTIDE SEQUENCE</scope>
    <source>
        <strain evidence="1">Expedition CK06-06</strain>
    </source>
</reference>
<proteinExistence type="predicted"/>
<protein>
    <submittedName>
        <fullName evidence="1">Uncharacterized protein</fullName>
    </submittedName>
</protein>
<accession>X1REJ6</accession>
<evidence type="ECO:0000313" key="1">
    <source>
        <dbReference type="EMBL" id="GAI61570.1"/>
    </source>
</evidence>
<dbReference type="EMBL" id="BARW01004292">
    <property type="protein sequence ID" value="GAI61570.1"/>
    <property type="molecule type" value="Genomic_DNA"/>
</dbReference>
<feature type="non-terminal residue" evidence="1">
    <location>
        <position position="1"/>
    </location>
</feature>
<gene>
    <name evidence="1" type="ORF">S12H4_10170</name>
</gene>
<dbReference type="AlphaFoldDB" id="X1REJ6"/>